<dbReference type="Pfam" id="PF03738">
    <property type="entry name" value="GSP_synth"/>
    <property type="match status" value="1"/>
</dbReference>
<keyword evidence="1" id="KW-0436">Ligase</keyword>
<dbReference type="RefSeq" id="WP_072580529.1">
    <property type="nucleotide sequence ID" value="NZ_CP016020.1"/>
</dbReference>
<dbReference type="Gene3D" id="3.30.1490.330">
    <property type="match status" value="1"/>
</dbReference>
<evidence type="ECO:0000256" key="1">
    <source>
        <dbReference type="ARBA" id="ARBA00022598"/>
    </source>
</evidence>
<dbReference type="EMBL" id="CP016020">
    <property type="protein sequence ID" value="APH05736.1"/>
    <property type="molecule type" value="Genomic_DNA"/>
</dbReference>
<evidence type="ECO:0000256" key="5">
    <source>
        <dbReference type="ARBA" id="ARBA00022842"/>
    </source>
</evidence>
<name>A0A1L3MTS5_9BACI</name>
<dbReference type="AlphaFoldDB" id="A0A1L3MTS5"/>
<evidence type="ECO:0000256" key="4">
    <source>
        <dbReference type="ARBA" id="ARBA00022840"/>
    </source>
</evidence>
<evidence type="ECO:0000313" key="8">
    <source>
        <dbReference type="Proteomes" id="UP000181936"/>
    </source>
</evidence>
<keyword evidence="8" id="KW-1185">Reference proteome</keyword>
<evidence type="ECO:0000256" key="3">
    <source>
        <dbReference type="ARBA" id="ARBA00022741"/>
    </source>
</evidence>
<dbReference type="SUPFAM" id="SSF56059">
    <property type="entry name" value="Glutathione synthetase ATP-binding domain-like"/>
    <property type="match status" value="1"/>
</dbReference>
<keyword evidence="4" id="KW-0067">ATP-binding</keyword>
<protein>
    <recommendedName>
        <fullName evidence="6">Glutathionylspermidine synthase pre-ATP-grasp-like domain-containing protein</fullName>
    </recommendedName>
</protein>
<organism evidence="7 8">
    <name type="scientific">Bacillus weihaiensis</name>
    <dbReference type="NCBI Taxonomy" id="1547283"/>
    <lineage>
        <taxon>Bacteria</taxon>
        <taxon>Bacillati</taxon>
        <taxon>Bacillota</taxon>
        <taxon>Bacilli</taxon>
        <taxon>Bacillales</taxon>
        <taxon>Bacillaceae</taxon>
        <taxon>Bacillus</taxon>
    </lineage>
</organism>
<dbReference type="GO" id="GO:0046872">
    <property type="term" value="F:metal ion binding"/>
    <property type="evidence" value="ECO:0007669"/>
    <property type="project" value="UniProtKB-KW"/>
</dbReference>
<sequence>MSSPYNLDQHKRERTAIYASIPGFWHDLYQQEYALYDLAYMTEEEVKTVQLVTNRVGQIFFKTANLLRNSSDETLLQLDFPQNVMPYIRHRALPVETIIARVDLVKTSEGLKVLELNSDTPTFEKEVFHVNGVICQAFHAKDPNEYLQDTVGKEMRKAIGEALHRAKFTTKPTIVFTSHSTHDEDKLTTEFLMKTANIEAKYVPLHKLSIKKDHGLYDDQGNRIDVLYRQTYPLEHLLLDTSEQTNENIGEQLLDLVKTNKLIILNPISAFLIQSKAVQAVIWGLMEIDSPYFSAEEKEWIRNYFLPTYLEEEQFLKNGWQYVKKPSFGREGDTVSIHKGNELVEEDPNKSYDHSLPVFQKYIDLPTKTIKTINGPKESKVLIGSFLINGKACGIGLRAGNQITDNNAYFLPVGIKQERRD</sequence>
<feature type="domain" description="Glutathionylspermidine synthase pre-ATP-grasp-like" evidence="6">
    <location>
        <begin position="25"/>
        <end position="413"/>
    </location>
</feature>
<dbReference type="Proteomes" id="UP000181936">
    <property type="component" value="Chromosome"/>
</dbReference>
<proteinExistence type="predicted"/>
<dbReference type="SUPFAM" id="SSF52440">
    <property type="entry name" value="PreATP-grasp domain"/>
    <property type="match status" value="1"/>
</dbReference>
<dbReference type="GO" id="GO:0005524">
    <property type="term" value="F:ATP binding"/>
    <property type="evidence" value="ECO:0007669"/>
    <property type="project" value="UniProtKB-KW"/>
</dbReference>
<keyword evidence="3" id="KW-0547">Nucleotide-binding</keyword>
<evidence type="ECO:0000313" key="7">
    <source>
        <dbReference type="EMBL" id="APH05736.1"/>
    </source>
</evidence>
<evidence type="ECO:0000259" key="6">
    <source>
        <dbReference type="Pfam" id="PF03738"/>
    </source>
</evidence>
<reference evidence="7 8" key="1">
    <citation type="journal article" date="2016" name="Sci. Rep.">
        <title>Complete genome sequence and transcriptomic analysis of a novel marine strain Bacillus weihaiensis reveals the mechanism of brown algae degradation.</title>
        <authorList>
            <person name="Zhu Y."/>
            <person name="Chen P."/>
            <person name="Bao Y."/>
            <person name="Men Y."/>
            <person name="Zeng Y."/>
            <person name="Yang J."/>
            <person name="Sun J."/>
            <person name="Sun Y."/>
        </authorList>
    </citation>
    <scope>NUCLEOTIDE SEQUENCE [LARGE SCALE GENOMIC DNA]</scope>
    <source>
        <strain evidence="7 8">Alg07</strain>
    </source>
</reference>
<gene>
    <name evidence="7" type="ORF">A9C19_13905</name>
</gene>
<dbReference type="GO" id="GO:0016874">
    <property type="term" value="F:ligase activity"/>
    <property type="evidence" value="ECO:0007669"/>
    <property type="project" value="UniProtKB-KW"/>
</dbReference>
<evidence type="ECO:0000256" key="2">
    <source>
        <dbReference type="ARBA" id="ARBA00022723"/>
    </source>
</evidence>
<keyword evidence="2" id="KW-0479">Metal-binding</keyword>
<dbReference type="KEGG" id="bwh:A9C19_13905"/>
<keyword evidence="5" id="KW-0460">Magnesium</keyword>
<dbReference type="STRING" id="1547283.A9C19_13905"/>
<dbReference type="InterPro" id="IPR016185">
    <property type="entry name" value="PreATP-grasp_dom_sf"/>
</dbReference>
<dbReference type="OrthoDB" id="9765517at2"/>
<dbReference type="InterPro" id="IPR005494">
    <property type="entry name" value="GSPS_pre-ATP-grasp-like_dom"/>
</dbReference>
<accession>A0A1L3MTS5</accession>